<dbReference type="InterPro" id="IPR000160">
    <property type="entry name" value="GGDEF_dom"/>
</dbReference>
<dbReference type="SMART" id="SM00052">
    <property type="entry name" value="EAL"/>
    <property type="match status" value="1"/>
</dbReference>
<feature type="domain" description="PAC" evidence="3">
    <location>
        <begin position="490"/>
        <end position="541"/>
    </location>
</feature>
<dbReference type="Gene3D" id="3.20.20.450">
    <property type="entry name" value="EAL domain"/>
    <property type="match status" value="1"/>
</dbReference>
<dbReference type="CDD" id="cd01949">
    <property type="entry name" value="GGDEF"/>
    <property type="match status" value="1"/>
</dbReference>
<dbReference type="Pfam" id="PF08495">
    <property type="entry name" value="FIST"/>
    <property type="match status" value="1"/>
</dbReference>
<proteinExistence type="predicted"/>
<dbReference type="PROSITE" id="PS50887">
    <property type="entry name" value="GGDEF"/>
    <property type="match status" value="1"/>
</dbReference>
<gene>
    <name evidence="6" type="ORF">JOC95_002543</name>
</gene>
<evidence type="ECO:0000259" key="4">
    <source>
        <dbReference type="PROSITE" id="PS50883"/>
    </source>
</evidence>
<dbReference type="Gene3D" id="3.30.450.20">
    <property type="entry name" value="PAS domain"/>
    <property type="match status" value="1"/>
</dbReference>
<dbReference type="EMBL" id="JAFBED010000005">
    <property type="protein sequence ID" value="MBM7620688.1"/>
    <property type="molecule type" value="Genomic_DNA"/>
</dbReference>
<feature type="domain" description="EAL" evidence="4">
    <location>
        <begin position="717"/>
        <end position="971"/>
    </location>
</feature>
<dbReference type="SUPFAM" id="SSF141868">
    <property type="entry name" value="EAL domain-like"/>
    <property type="match status" value="1"/>
</dbReference>
<feature type="coiled-coil region" evidence="1">
    <location>
        <begin position="401"/>
        <end position="428"/>
    </location>
</feature>
<sequence length="975" mass="109920">MKTLNLTYKEPGDIVPFIRKHDIASHSEVLVHMYAGSTDKDELSGIIQKIRGNLPQAQVVGATTDGEISGGVISTNEIIISFMLFDKTQVHTSLYPFEEFESLDNIGHQIVQEMITEKTKLILLLANGLHFDYDKLAQGLGRHSSHTETKIFGALAGANGEFGETYVWLDDQITVNGIVAIALDSEVLEVYPLSNHCWKEIGTSFLMTCAEGSIIRSINKLTPLTILKKYLGEQFVRELPLSGTQFPMMTVRNGKKTPLFVTHVLEDGSIKVDRRVYEGESFTFSYADAQGIIDKTKLQIEELINKPVESILIFNCMARRRYFGHFVEKEIKALQGIAPTTGFFSYGEIDYSSKGQVDYVSFSNITIAMSESTVINSRSPLMVDFEMPNETKAVLALSHLVDASTRDIAKLNKSIEKSEQRYKSLFEHNSDIVFSIDLFGRVLSVNPRFSEIFGFTEKQILKKSALSFLKPSDVERVSNHFFQALQGIEQTYEVDLKERDGQERTYLIKHIPIIVHGERAGVYGIGRDITAQKKAEERVAYLAYFDAATALPNRQNFSERLTEEMDEIKKAKSKQKLAVLFIDFDRFKLINDSLGHYVGDKLLIHIIERIRKILPSKSYLGRFGGDKFTLSLSDYKSVDEVINIAQALLNSINKPILYNEQEFYVTASIGVSLFPNDGVNAESLLKNADAAMNQAKKLGGNRVKFYSNDMNHQAMFRIELESYLRKALEKNEFFLCYQPFIDIQSKRVIGAEALIRWDHPKLGLVSPAEFIPLAEETGLITDIGVWVLRSACLEAKRWHEIGIGDMTISVNVSAHQFQQPTFIQEVKKALMASGLEPSYLQLELTESVMLRNATYSIAVMKELQELGVQLSVDDFGTGYSSLSYLRDLPINNLKIDRSFIKNLRYDSKDVAIVHAIVTMGKGLNLKVIAEGIESEEQLQLLETLSCDVAQGYHLSKPRGQEEFEKFIKESLMSFI</sequence>
<dbReference type="Pfam" id="PF10442">
    <property type="entry name" value="FIST_C"/>
    <property type="match status" value="1"/>
</dbReference>
<evidence type="ECO:0000259" key="2">
    <source>
        <dbReference type="PROSITE" id="PS50112"/>
    </source>
</evidence>
<dbReference type="PANTHER" id="PTHR44757">
    <property type="entry name" value="DIGUANYLATE CYCLASE DGCP"/>
    <property type="match status" value="1"/>
</dbReference>
<dbReference type="NCBIfam" id="TIGR00254">
    <property type="entry name" value="GGDEF"/>
    <property type="match status" value="1"/>
</dbReference>
<keyword evidence="1" id="KW-0175">Coiled coil</keyword>
<dbReference type="InterPro" id="IPR035965">
    <property type="entry name" value="PAS-like_dom_sf"/>
</dbReference>
<dbReference type="InterPro" id="IPR001633">
    <property type="entry name" value="EAL_dom"/>
</dbReference>
<dbReference type="SUPFAM" id="SSF55785">
    <property type="entry name" value="PYP-like sensor domain (PAS domain)"/>
    <property type="match status" value="1"/>
</dbReference>
<dbReference type="PROSITE" id="PS50112">
    <property type="entry name" value="PAS"/>
    <property type="match status" value="1"/>
</dbReference>
<dbReference type="PROSITE" id="PS50113">
    <property type="entry name" value="PAC"/>
    <property type="match status" value="1"/>
</dbReference>
<comment type="caution">
    <text evidence="6">The sequence shown here is derived from an EMBL/GenBank/DDBJ whole genome shotgun (WGS) entry which is preliminary data.</text>
</comment>
<feature type="domain" description="PAS" evidence="2">
    <location>
        <begin position="418"/>
        <end position="488"/>
    </location>
</feature>
<dbReference type="InterPro" id="IPR000014">
    <property type="entry name" value="PAS"/>
</dbReference>
<dbReference type="CDD" id="cd00130">
    <property type="entry name" value="PAS"/>
    <property type="match status" value="1"/>
</dbReference>
<feature type="domain" description="GGDEF" evidence="5">
    <location>
        <begin position="575"/>
        <end position="708"/>
    </location>
</feature>
<organism evidence="6 7">
    <name type="scientific">Sutcliffiella tianshenii</name>
    <dbReference type="NCBI Taxonomy" id="1463404"/>
    <lineage>
        <taxon>Bacteria</taxon>
        <taxon>Bacillati</taxon>
        <taxon>Bacillota</taxon>
        <taxon>Bacilli</taxon>
        <taxon>Bacillales</taxon>
        <taxon>Bacillaceae</taxon>
        <taxon>Sutcliffiella</taxon>
    </lineage>
</organism>
<dbReference type="SUPFAM" id="SSF55073">
    <property type="entry name" value="Nucleotide cyclase"/>
    <property type="match status" value="1"/>
</dbReference>
<dbReference type="InterPro" id="IPR052155">
    <property type="entry name" value="Biofilm_reg_signaling"/>
</dbReference>
<dbReference type="Pfam" id="PF00990">
    <property type="entry name" value="GGDEF"/>
    <property type="match status" value="1"/>
</dbReference>
<dbReference type="RefSeq" id="WP_204416653.1">
    <property type="nucleotide sequence ID" value="NZ_JAFBED010000005.1"/>
</dbReference>
<dbReference type="InterPro" id="IPR000700">
    <property type="entry name" value="PAS-assoc_C"/>
</dbReference>
<evidence type="ECO:0000256" key="1">
    <source>
        <dbReference type="SAM" id="Coils"/>
    </source>
</evidence>
<dbReference type="PROSITE" id="PS50883">
    <property type="entry name" value="EAL"/>
    <property type="match status" value="1"/>
</dbReference>
<dbReference type="InterPro" id="IPR035919">
    <property type="entry name" value="EAL_sf"/>
</dbReference>
<dbReference type="InterPro" id="IPR013702">
    <property type="entry name" value="FIST_domain_N"/>
</dbReference>
<dbReference type="InterPro" id="IPR043128">
    <property type="entry name" value="Rev_trsase/Diguanyl_cyclase"/>
</dbReference>
<dbReference type="SMART" id="SM00267">
    <property type="entry name" value="GGDEF"/>
    <property type="match status" value="1"/>
</dbReference>
<dbReference type="CDD" id="cd01948">
    <property type="entry name" value="EAL"/>
    <property type="match status" value="1"/>
</dbReference>
<evidence type="ECO:0000259" key="5">
    <source>
        <dbReference type="PROSITE" id="PS50887"/>
    </source>
</evidence>
<dbReference type="SMART" id="SM01204">
    <property type="entry name" value="FIST_C"/>
    <property type="match status" value="1"/>
</dbReference>
<dbReference type="Pfam" id="PF08448">
    <property type="entry name" value="PAS_4"/>
    <property type="match status" value="1"/>
</dbReference>
<dbReference type="SMART" id="SM00091">
    <property type="entry name" value="PAS"/>
    <property type="match status" value="1"/>
</dbReference>
<dbReference type="Gene3D" id="3.30.70.270">
    <property type="match status" value="1"/>
</dbReference>
<dbReference type="InterPro" id="IPR013656">
    <property type="entry name" value="PAS_4"/>
</dbReference>
<name>A0ABS2P178_9BACI</name>
<dbReference type="PANTHER" id="PTHR44757:SF2">
    <property type="entry name" value="BIOFILM ARCHITECTURE MAINTENANCE PROTEIN MBAA"/>
    <property type="match status" value="1"/>
</dbReference>
<keyword evidence="7" id="KW-1185">Reference proteome</keyword>
<evidence type="ECO:0000259" key="3">
    <source>
        <dbReference type="PROSITE" id="PS50113"/>
    </source>
</evidence>
<dbReference type="NCBIfam" id="TIGR00229">
    <property type="entry name" value="sensory_box"/>
    <property type="match status" value="1"/>
</dbReference>
<evidence type="ECO:0000313" key="7">
    <source>
        <dbReference type="Proteomes" id="UP000737402"/>
    </source>
</evidence>
<protein>
    <submittedName>
        <fullName evidence="6">Diguanylate cyclase (GGDEF)-like protein/PAS domain S-box-containing protein</fullName>
    </submittedName>
</protein>
<dbReference type="InterPro" id="IPR029787">
    <property type="entry name" value="Nucleotide_cyclase"/>
</dbReference>
<dbReference type="InterPro" id="IPR019494">
    <property type="entry name" value="FIST_C"/>
</dbReference>
<dbReference type="Proteomes" id="UP000737402">
    <property type="component" value="Unassembled WGS sequence"/>
</dbReference>
<dbReference type="Pfam" id="PF00563">
    <property type="entry name" value="EAL"/>
    <property type="match status" value="1"/>
</dbReference>
<evidence type="ECO:0000313" key="6">
    <source>
        <dbReference type="EMBL" id="MBM7620688.1"/>
    </source>
</evidence>
<reference evidence="6 7" key="1">
    <citation type="submission" date="2021-01" db="EMBL/GenBank/DDBJ databases">
        <title>Genomic Encyclopedia of Type Strains, Phase IV (KMG-IV): sequencing the most valuable type-strain genomes for metagenomic binning, comparative biology and taxonomic classification.</title>
        <authorList>
            <person name="Goeker M."/>
        </authorList>
    </citation>
    <scope>NUCLEOTIDE SEQUENCE [LARGE SCALE GENOMIC DNA]</scope>
    <source>
        <strain evidence="6 7">DSM 25879</strain>
    </source>
</reference>
<accession>A0ABS2P178</accession>
<dbReference type="SMART" id="SM00897">
    <property type="entry name" value="FIST"/>
    <property type="match status" value="1"/>
</dbReference>